<proteinExistence type="predicted"/>
<reference evidence="2" key="1">
    <citation type="submission" date="2020-10" db="EMBL/GenBank/DDBJ databases">
        <authorList>
            <person name="Gilroy R."/>
        </authorList>
    </citation>
    <scope>NUCLEOTIDE SEQUENCE</scope>
    <source>
        <strain evidence="2">ChiSjej2B20-13462</strain>
    </source>
</reference>
<feature type="compositionally biased region" description="Low complexity" evidence="1">
    <location>
        <begin position="36"/>
        <end position="47"/>
    </location>
</feature>
<feature type="region of interest" description="Disordered" evidence="1">
    <location>
        <begin position="25"/>
        <end position="47"/>
    </location>
</feature>
<comment type="caution">
    <text evidence="2">The sequence shown here is derived from an EMBL/GenBank/DDBJ whole genome shotgun (WGS) entry which is preliminary data.</text>
</comment>
<evidence type="ECO:0000256" key="1">
    <source>
        <dbReference type="SAM" id="MobiDB-lite"/>
    </source>
</evidence>
<evidence type="ECO:0000313" key="3">
    <source>
        <dbReference type="Proteomes" id="UP000886874"/>
    </source>
</evidence>
<dbReference type="AlphaFoldDB" id="A0A9D0Z7U8"/>
<name>A0A9D0Z7U8_9FIRM</name>
<dbReference type="EMBL" id="DVFN01000109">
    <property type="protein sequence ID" value="HIQ70186.1"/>
    <property type="molecule type" value="Genomic_DNA"/>
</dbReference>
<gene>
    <name evidence="2" type="ORF">IAA67_07655</name>
</gene>
<protein>
    <submittedName>
        <fullName evidence="2">Uncharacterized protein</fullName>
    </submittedName>
</protein>
<sequence>MDELGEKIQEIFNNPEKMQQVMHLAASLGAEPPDDSAGPSGARRSSRQAALVQALLPYLRPGRRERLQRAIQVAQLSNLGSLLQQAGLTAQPKEDDHV</sequence>
<organism evidence="2 3">
    <name type="scientific">Candidatus Avoscillospira stercorigallinarum</name>
    <dbReference type="NCBI Taxonomy" id="2840708"/>
    <lineage>
        <taxon>Bacteria</taxon>
        <taxon>Bacillati</taxon>
        <taxon>Bacillota</taxon>
        <taxon>Clostridia</taxon>
        <taxon>Eubacteriales</taxon>
        <taxon>Oscillospiraceae</taxon>
        <taxon>Oscillospiraceae incertae sedis</taxon>
        <taxon>Candidatus Avoscillospira</taxon>
    </lineage>
</organism>
<reference evidence="2" key="2">
    <citation type="journal article" date="2021" name="PeerJ">
        <title>Extensive microbial diversity within the chicken gut microbiome revealed by metagenomics and culture.</title>
        <authorList>
            <person name="Gilroy R."/>
            <person name="Ravi A."/>
            <person name="Getino M."/>
            <person name="Pursley I."/>
            <person name="Horton D.L."/>
            <person name="Alikhan N.F."/>
            <person name="Baker D."/>
            <person name="Gharbi K."/>
            <person name="Hall N."/>
            <person name="Watson M."/>
            <person name="Adriaenssens E.M."/>
            <person name="Foster-Nyarko E."/>
            <person name="Jarju S."/>
            <person name="Secka A."/>
            <person name="Antonio M."/>
            <person name="Oren A."/>
            <person name="Chaudhuri R.R."/>
            <person name="La Ragione R."/>
            <person name="Hildebrand F."/>
            <person name="Pallen M.J."/>
        </authorList>
    </citation>
    <scope>NUCLEOTIDE SEQUENCE</scope>
    <source>
        <strain evidence="2">ChiSjej2B20-13462</strain>
    </source>
</reference>
<evidence type="ECO:0000313" key="2">
    <source>
        <dbReference type="EMBL" id="HIQ70186.1"/>
    </source>
</evidence>
<dbReference type="Proteomes" id="UP000886874">
    <property type="component" value="Unassembled WGS sequence"/>
</dbReference>
<accession>A0A9D0Z7U8</accession>